<comment type="caution">
    <text evidence="1">The sequence shown here is derived from an EMBL/GenBank/DDBJ whole genome shotgun (WGS) entry which is preliminary data.</text>
</comment>
<organism evidence="1 2">
    <name type="scientific">Rotaria magnacalcarata</name>
    <dbReference type="NCBI Taxonomy" id="392030"/>
    <lineage>
        <taxon>Eukaryota</taxon>
        <taxon>Metazoa</taxon>
        <taxon>Spiralia</taxon>
        <taxon>Gnathifera</taxon>
        <taxon>Rotifera</taxon>
        <taxon>Eurotatoria</taxon>
        <taxon>Bdelloidea</taxon>
        <taxon>Philodinida</taxon>
        <taxon>Philodinidae</taxon>
        <taxon>Rotaria</taxon>
    </lineage>
</organism>
<sequence length="220" mass="25847">MLNTKDRRCQQILIDLGFIEQTQLITAQDEGLTDDEENDKMSKADYDVQELLTATIDRSLLFHISPHWRQSNANSSTEKDQKHIYPSRGIDICCNQSVLNLNVDNKKNTPSDSRLKYRNRISNNLKDLFLQFYRLNLNTNETMKSADDLKQILTDMQTFKYQLYNTHGSICMQMHSSQLKTCCCSQNQSVEICKKISEFENEFLRKNYVEYVYKIERITN</sequence>
<reference evidence="1" key="1">
    <citation type="submission" date="2021-02" db="EMBL/GenBank/DDBJ databases">
        <authorList>
            <person name="Nowell W R."/>
        </authorList>
    </citation>
    <scope>NUCLEOTIDE SEQUENCE</scope>
</reference>
<evidence type="ECO:0000313" key="1">
    <source>
        <dbReference type="EMBL" id="CAF3862808.1"/>
    </source>
</evidence>
<proteinExistence type="predicted"/>
<name>A0A819F6P9_9BILA</name>
<accession>A0A819F6P9</accession>
<dbReference type="AlphaFoldDB" id="A0A819F6P9"/>
<dbReference type="Proteomes" id="UP000663866">
    <property type="component" value="Unassembled WGS sequence"/>
</dbReference>
<dbReference type="EMBL" id="CAJOBG010000827">
    <property type="protein sequence ID" value="CAF3862808.1"/>
    <property type="molecule type" value="Genomic_DNA"/>
</dbReference>
<protein>
    <submittedName>
        <fullName evidence="1">Uncharacterized protein</fullName>
    </submittedName>
</protein>
<evidence type="ECO:0000313" key="2">
    <source>
        <dbReference type="Proteomes" id="UP000663866"/>
    </source>
</evidence>
<keyword evidence="2" id="KW-1185">Reference proteome</keyword>
<gene>
    <name evidence="1" type="ORF">OVN521_LOCUS7479</name>
</gene>